<name>A0ABT3IIP6_9BACT</name>
<sequence>MIRCTALRAFAFVLIAGIVFVAGCRKDATPPAAAPAHKPTVELLGEKQIKKELLNARATTIDGIDPNSLWALLVSTVVNVYKVTYPTTDPDGVPVDASGLLVIPKDRESVSLISFQNGTVFDPKQAASFFNPDGPLHYWIPVAAALGSAVIVPDYLGYGNTANIPHPYQHAASLARTSADMIIAVKQWLEEQHIQWDKKLFLAGYSEGGYATMALHRLLQEQYATQLPVTAASYGAGAYDITSTARYFLERDEDRDSFYIRSHIWVLTSFNRIYHLNRPLNTFLKAPYDVEVATRPISQAVLPLNPAQLLNPVFKANVLNGNDTQLLNILSQNDIYDWKPLSPVLLIHSDADRNVPIFNSDRAYAGFKSKGVDAEYLIIPGKSHQDAIPDFALNSLLYFARYQ</sequence>
<dbReference type="PANTHER" id="PTHR34853">
    <property type="match status" value="1"/>
</dbReference>
<dbReference type="PIRSF" id="PIRSF029171">
    <property type="entry name" value="Esterase_LipA"/>
    <property type="match status" value="1"/>
</dbReference>
<evidence type="ECO:0000256" key="1">
    <source>
        <dbReference type="SAM" id="SignalP"/>
    </source>
</evidence>
<dbReference type="Pfam" id="PF03583">
    <property type="entry name" value="LIP"/>
    <property type="match status" value="1"/>
</dbReference>
<accession>A0ABT3IIP6</accession>
<proteinExistence type="predicted"/>
<feature type="signal peptide" evidence="1">
    <location>
        <begin position="1"/>
        <end position="21"/>
    </location>
</feature>
<keyword evidence="1" id="KW-0732">Signal</keyword>
<reference evidence="2 3" key="1">
    <citation type="submission" date="2022-10" db="EMBL/GenBank/DDBJ databases">
        <title>Chitinophaga nivalis PC15 sp. nov., isolated from Pyeongchang county, South Korea.</title>
        <authorList>
            <person name="Trinh H.N."/>
        </authorList>
    </citation>
    <scope>NUCLEOTIDE SEQUENCE [LARGE SCALE GENOMIC DNA]</scope>
    <source>
        <strain evidence="2 3">PC14</strain>
    </source>
</reference>
<dbReference type="PROSITE" id="PS51257">
    <property type="entry name" value="PROKAR_LIPOPROTEIN"/>
    <property type="match status" value="1"/>
</dbReference>
<organism evidence="2 3">
    <name type="scientific">Chitinophaga nivalis</name>
    <dbReference type="NCBI Taxonomy" id="2991709"/>
    <lineage>
        <taxon>Bacteria</taxon>
        <taxon>Pseudomonadati</taxon>
        <taxon>Bacteroidota</taxon>
        <taxon>Chitinophagia</taxon>
        <taxon>Chitinophagales</taxon>
        <taxon>Chitinophagaceae</taxon>
        <taxon>Chitinophaga</taxon>
    </lineage>
</organism>
<feature type="chain" id="PRO_5045209364" evidence="1">
    <location>
        <begin position="22"/>
        <end position="403"/>
    </location>
</feature>
<keyword evidence="3" id="KW-1185">Reference proteome</keyword>
<dbReference type="Proteomes" id="UP001207742">
    <property type="component" value="Unassembled WGS sequence"/>
</dbReference>
<dbReference type="Gene3D" id="1.10.260.160">
    <property type="match status" value="1"/>
</dbReference>
<dbReference type="InterPro" id="IPR005152">
    <property type="entry name" value="Lipase_secreted"/>
</dbReference>
<dbReference type="RefSeq" id="WP_264729140.1">
    <property type="nucleotide sequence ID" value="NZ_JAPDNR010000001.1"/>
</dbReference>
<evidence type="ECO:0000313" key="2">
    <source>
        <dbReference type="EMBL" id="MCW3483624.1"/>
    </source>
</evidence>
<dbReference type="InterPro" id="IPR029058">
    <property type="entry name" value="AB_hydrolase_fold"/>
</dbReference>
<dbReference type="EMBL" id="JAPDNS010000001">
    <property type="protein sequence ID" value="MCW3483624.1"/>
    <property type="molecule type" value="Genomic_DNA"/>
</dbReference>
<dbReference type="Gene3D" id="3.40.50.1820">
    <property type="entry name" value="alpha/beta hydrolase"/>
    <property type="match status" value="1"/>
</dbReference>
<dbReference type="SUPFAM" id="SSF53474">
    <property type="entry name" value="alpha/beta-Hydrolases"/>
    <property type="match status" value="1"/>
</dbReference>
<gene>
    <name evidence="2" type="ORF">OL497_06950</name>
</gene>
<protein>
    <submittedName>
        <fullName evidence="2">Prolyl oligopeptidase family serine peptidase</fullName>
    </submittedName>
</protein>
<dbReference type="PANTHER" id="PTHR34853:SF1">
    <property type="entry name" value="LIPASE 5"/>
    <property type="match status" value="1"/>
</dbReference>
<comment type="caution">
    <text evidence="2">The sequence shown here is derived from an EMBL/GenBank/DDBJ whole genome shotgun (WGS) entry which is preliminary data.</text>
</comment>
<evidence type="ECO:0000313" key="3">
    <source>
        <dbReference type="Proteomes" id="UP001207742"/>
    </source>
</evidence>